<dbReference type="InterPro" id="IPR001254">
    <property type="entry name" value="Trypsin_dom"/>
</dbReference>
<dbReference type="GeneID" id="108011890"/>
<dbReference type="AlphaFoldDB" id="A0AB39ZBU5"/>
<dbReference type="SMART" id="SM00020">
    <property type="entry name" value="Tryp_SPc"/>
    <property type="match status" value="2"/>
</dbReference>
<dbReference type="InterPro" id="IPR009003">
    <property type="entry name" value="Peptidase_S1_PA"/>
</dbReference>
<dbReference type="Gene3D" id="2.40.10.10">
    <property type="entry name" value="Trypsin-like serine proteases"/>
    <property type="match status" value="4"/>
</dbReference>
<dbReference type="InterPro" id="IPR051487">
    <property type="entry name" value="Ser/Thr_Proteases_Immune/Dev"/>
</dbReference>
<protein>
    <submittedName>
        <fullName evidence="6">Transmembrane protease serine 9</fullName>
    </submittedName>
</protein>
<sequence length="549" mass="61183">MRFQSYQNLLVMQLHSGKYKMCRLIFILLFVCNLNFNEIHAYTIRAHRTVVVGGTPAPPQKFRMAARLGHHSSIGNQTKWFCGGTLISNQVVLTAAHCFYSDVGTVNLVRLGELVFDSNEDDAEPEDFDILETKAHPDFRYPVLYNDIGVVRLRRQVTFSLYKLPACLPLNDGEQIDFFTAIGWGQKKFDKFEPSKELREVELQNYKQSCGETSETNDELPLGYKAESQLCIGSPGHKDTCNGDSGGPLLIGFSGNGCQYQVMGVTSVGIACDTPDIPSLYTRVHFFQDWIRRELAKTYPELPSLVGGVPAAAREFTPAARLGHHNSTLNQTKWFCGGTIISDRVILTAAHCFYSDVGSVNIVRLGELVFESDQDDAQPEDIEVLETKAHPDFQYPVLYNDIGIVRLRGEIRYNEYKFPACLPLSNGDLTAAFIAIGWGQKRFSNFEQSKELRQVVLRNYGGVCGSTSDPNEDIPQGYKADSQLCVGSPDHKDTCNGDSGGPLLIPFMGDGCKFQIMGITSVGIACDTPNIPSLYTRVHFFQDWIKNEL</sequence>
<dbReference type="GO" id="GO:0006508">
    <property type="term" value="P:proteolysis"/>
    <property type="evidence" value="ECO:0007669"/>
    <property type="project" value="UniProtKB-KW"/>
</dbReference>
<keyword evidence="6" id="KW-0812">Transmembrane</keyword>
<dbReference type="InterPro" id="IPR043504">
    <property type="entry name" value="Peptidase_S1_PA_chymotrypsin"/>
</dbReference>
<gene>
    <name evidence="6" type="primary">LOC108011890</name>
</gene>
<evidence type="ECO:0000256" key="3">
    <source>
        <dbReference type="RuleBase" id="RU363034"/>
    </source>
</evidence>
<evidence type="ECO:0000313" key="6">
    <source>
        <dbReference type="RefSeq" id="XP_016932625.4"/>
    </source>
</evidence>
<dbReference type="RefSeq" id="XP_016932625.4">
    <property type="nucleotide sequence ID" value="XM_017077136.4"/>
</dbReference>
<dbReference type="InterPro" id="IPR001314">
    <property type="entry name" value="Peptidase_S1A"/>
</dbReference>
<dbReference type="GO" id="GO:0004252">
    <property type="term" value="F:serine-type endopeptidase activity"/>
    <property type="evidence" value="ECO:0007669"/>
    <property type="project" value="InterPro"/>
</dbReference>
<keyword evidence="3" id="KW-0720">Serine protease</keyword>
<reference evidence="6" key="1">
    <citation type="submission" date="2025-08" db="UniProtKB">
        <authorList>
            <consortium name="RefSeq"/>
        </authorList>
    </citation>
    <scope>IDENTIFICATION</scope>
</reference>
<evidence type="ECO:0000259" key="4">
    <source>
        <dbReference type="PROSITE" id="PS50240"/>
    </source>
</evidence>
<dbReference type="Proteomes" id="UP001652628">
    <property type="component" value="Chromosome 3"/>
</dbReference>
<dbReference type="Pfam" id="PF00089">
    <property type="entry name" value="Trypsin"/>
    <property type="match status" value="2"/>
</dbReference>
<keyword evidence="5" id="KW-1185">Reference proteome</keyword>
<evidence type="ECO:0000256" key="1">
    <source>
        <dbReference type="ARBA" id="ARBA00023157"/>
    </source>
</evidence>
<keyword evidence="1" id="KW-1015">Disulfide bond</keyword>
<feature type="domain" description="Peptidase S1" evidence="4">
    <location>
        <begin position="51"/>
        <end position="296"/>
    </location>
</feature>
<dbReference type="SUPFAM" id="SSF50494">
    <property type="entry name" value="Trypsin-like serine proteases"/>
    <property type="match status" value="2"/>
</dbReference>
<dbReference type="InterPro" id="IPR018114">
    <property type="entry name" value="TRYPSIN_HIS"/>
</dbReference>
<dbReference type="PROSITE" id="PS00135">
    <property type="entry name" value="TRYPSIN_SER"/>
    <property type="match status" value="2"/>
</dbReference>
<accession>A0AB39ZBU5</accession>
<evidence type="ECO:0000313" key="5">
    <source>
        <dbReference type="Proteomes" id="UP001652628"/>
    </source>
</evidence>
<dbReference type="CDD" id="cd00190">
    <property type="entry name" value="Tryp_SPc"/>
    <property type="match status" value="2"/>
</dbReference>
<dbReference type="PRINTS" id="PR00722">
    <property type="entry name" value="CHYMOTRYPSIN"/>
</dbReference>
<keyword evidence="6" id="KW-0472">Membrane</keyword>
<keyword evidence="3 6" id="KW-0645">Protease</keyword>
<dbReference type="InterPro" id="IPR033116">
    <property type="entry name" value="TRYPSIN_SER"/>
</dbReference>
<keyword evidence="3" id="KW-0378">Hydrolase</keyword>
<dbReference type="PROSITE" id="PS50240">
    <property type="entry name" value="TRYPSIN_DOM"/>
    <property type="match status" value="2"/>
</dbReference>
<evidence type="ECO:0000256" key="2">
    <source>
        <dbReference type="ARBA" id="ARBA00024195"/>
    </source>
</evidence>
<name>A0AB39ZBU5_DROSZ</name>
<proteinExistence type="inferred from homology"/>
<comment type="similarity">
    <text evidence="2">Belongs to the peptidase S1 family. CLIP subfamily.</text>
</comment>
<organism evidence="5 6">
    <name type="scientific">Drosophila suzukii</name>
    <name type="common">Spotted-wing drosophila fruit fly</name>
    <dbReference type="NCBI Taxonomy" id="28584"/>
    <lineage>
        <taxon>Eukaryota</taxon>
        <taxon>Metazoa</taxon>
        <taxon>Ecdysozoa</taxon>
        <taxon>Arthropoda</taxon>
        <taxon>Hexapoda</taxon>
        <taxon>Insecta</taxon>
        <taxon>Pterygota</taxon>
        <taxon>Neoptera</taxon>
        <taxon>Endopterygota</taxon>
        <taxon>Diptera</taxon>
        <taxon>Brachycera</taxon>
        <taxon>Muscomorpha</taxon>
        <taxon>Ephydroidea</taxon>
        <taxon>Drosophilidae</taxon>
        <taxon>Drosophila</taxon>
        <taxon>Sophophora</taxon>
    </lineage>
</organism>
<feature type="domain" description="Peptidase S1" evidence="4">
    <location>
        <begin position="305"/>
        <end position="549"/>
    </location>
</feature>
<dbReference type="PROSITE" id="PS00134">
    <property type="entry name" value="TRYPSIN_HIS"/>
    <property type="match status" value="2"/>
</dbReference>
<dbReference type="PANTHER" id="PTHR24256">
    <property type="entry name" value="TRYPTASE-RELATED"/>
    <property type="match status" value="1"/>
</dbReference>